<accession>A0A0D0BJA5</accession>
<protein>
    <submittedName>
        <fullName evidence="2">Uncharacterized protein</fullName>
    </submittedName>
</protein>
<dbReference type="STRING" id="930991.A0A0D0BJA5"/>
<dbReference type="OrthoDB" id="2692879at2759"/>
<evidence type="ECO:0000313" key="3">
    <source>
        <dbReference type="Proteomes" id="UP000054538"/>
    </source>
</evidence>
<dbReference type="InParanoid" id="A0A0D0BJA5"/>
<feature type="region of interest" description="Disordered" evidence="1">
    <location>
        <begin position="60"/>
        <end position="86"/>
    </location>
</feature>
<name>A0A0D0BJA5_9AGAM</name>
<evidence type="ECO:0000313" key="2">
    <source>
        <dbReference type="EMBL" id="KIK71722.1"/>
    </source>
</evidence>
<evidence type="ECO:0000256" key="1">
    <source>
        <dbReference type="SAM" id="MobiDB-lite"/>
    </source>
</evidence>
<dbReference type="EMBL" id="KN831766">
    <property type="protein sequence ID" value="KIK71722.1"/>
    <property type="molecule type" value="Genomic_DNA"/>
</dbReference>
<dbReference type="Proteomes" id="UP000054538">
    <property type="component" value="Unassembled WGS sequence"/>
</dbReference>
<dbReference type="HOGENOM" id="CLU_2498538_0_0_1"/>
<gene>
    <name evidence="2" type="ORF">PAXRUDRAFT_22936</name>
</gene>
<reference evidence="3" key="2">
    <citation type="submission" date="2015-01" db="EMBL/GenBank/DDBJ databases">
        <title>Evolutionary Origins and Diversification of the Mycorrhizal Mutualists.</title>
        <authorList>
            <consortium name="DOE Joint Genome Institute"/>
            <consortium name="Mycorrhizal Genomics Consortium"/>
            <person name="Kohler A."/>
            <person name="Kuo A."/>
            <person name="Nagy L.G."/>
            <person name="Floudas D."/>
            <person name="Copeland A."/>
            <person name="Barry K.W."/>
            <person name="Cichocki N."/>
            <person name="Veneault-Fourrey C."/>
            <person name="LaButti K."/>
            <person name="Lindquist E.A."/>
            <person name="Lipzen A."/>
            <person name="Lundell T."/>
            <person name="Morin E."/>
            <person name="Murat C."/>
            <person name="Riley R."/>
            <person name="Ohm R."/>
            <person name="Sun H."/>
            <person name="Tunlid A."/>
            <person name="Henrissat B."/>
            <person name="Grigoriev I.V."/>
            <person name="Hibbett D.S."/>
            <person name="Martin F."/>
        </authorList>
    </citation>
    <scope>NUCLEOTIDE SEQUENCE [LARGE SCALE GENOMIC DNA]</scope>
    <source>
        <strain evidence="3">Ve08.2h10</strain>
    </source>
</reference>
<feature type="region of interest" description="Disordered" evidence="1">
    <location>
        <begin position="1"/>
        <end position="23"/>
    </location>
</feature>
<sequence length="86" mass="9427">MVVSKHLPLDFQFSGDPSHKEDPDDVFKFHHWIDKSADLQESLEGKNEADCSNEDSIKACSSAGTTEQPARGKGEGKKKEKGKVPA</sequence>
<keyword evidence="3" id="KW-1185">Reference proteome</keyword>
<reference evidence="2 3" key="1">
    <citation type="submission" date="2014-04" db="EMBL/GenBank/DDBJ databases">
        <authorList>
            <consortium name="DOE Joint Genome Institute"/>
            <person name="Kuo A."/>
            <person name="Kohler A."/>
            <person name="Jargeat P."/>
            <person name="Nagy L.G."/>
            <person name="Floudas D."/>
            <person name="Copeland A."/>
            <person name="Barry K.W."/>
            <person name="Cichocki N."/>
            <person name="Veneault-Fourrey C."/>
            <person name="LaButti K."/>
            <person name="Lindquist E.A."/>
            <person name="Lipzen A."/>
            <person name="Lundell T."/>
            <person name="Morin E."/>
            <person name="Murat C."/>
            <person name="Sun H."/>
            <person name="Tunlid A."/>
            <person name="Henrissat B."/>
            <person name="Grigoriev I.V."/>
            <person name="Hibbett D.S."/>
            <person name="Martin F."/>
            <person name="Nordberg H.P."/>
            <person name="Cantor M.N."/>
            <person name="Hua S.X."/>
        </authorList>
    </citation>
    <scope>NUCLEOTIDE SEQUENCE [LARGE SCALE GENOMIC DNA]</scope>
    <source>
        <strain evidence="2 3">Ve08.2h10</strain>
    </source>
</reference>
<dbReference type="AlphaFoldDB" id="A0A0D0BJA5"/>
<organism evidence="2 3">
    <name type="scientific">Paxillus rubicundulus Ve08.2h10</name>
    <dbReference type="NCBI Taxonomy" id="930991"/>
    <lineage>
        <taxon>Eukaryota</taxon>
        <taxon>Fungi</taxon>
        <taxon>Dikarya</taxon>
        <taxon>Basidiomycota</taxon>
        <taxon>Agaricomycotina</taxon>
        <taxon>Agaricomycetes</taxon>
        <taxon>Agaricomycetidae</taxon>
        <taxon>Boletales</taxon>
        <taxon>Paxilineae</taxon>
        <taxon>Paxillaceae</taxon>
        <taxon>Paxillus</taxon>
    </lineage>
</organism>
<proteinExistence type="predicted"/>